<dbReference type="GO" id="GO:0005737">
    <property type="term" value="C:cytoplasm"/>
    <property type="evidence" value="ECO:0007669"/>
    <property type="project" value="TreeGrafter"/>
</dbReference>
<dbReference type="SUPFAM" id="SSF69572">
    <property type="entry name" value="Activating enzymes of the ubiquitin-like proteins"/>
    <property type="match status" value="1"/>
</dbReference>
<dbReference type="RefSeq" id="WP_274924294.1">
    <property type="nucleotide sequence ID" value="NZ_JAKELO010000002.1"/>
</dbReference>
<feature type="domain" description="THIF-type NAD/FAD binding fold" evidence="1">
    <location>
        <begin position="13"/>
        <end position="236"/>
    </location>
</feature>
<dbReference type="InterPro" id="IPR035985">
    <property type="entry name" value="Ubiquitin-activating_enz"/>
</dbReference>
<sequence>MLTPEEKEQFIRQTPILGEDGQEKLKNAAVLVAGAGGLGTAIALHCAFAGFGTVRIADCDRIERSNLNRQTLYRLPDIGRMKADMAVERIQGVTPYLCTEAVNTVITVENVLQMTAGMDIIIDAMDNYDTRYILADAAEERGIPFIHGAIDGFYGQVATTIPGQSACLRCIVPHPPPRTKVPALSATTGIIGSIQVTEAIKCILGMGTLLTDKLLLWDGLHCEMDTIEVTPLKECPHCGECRKMKTEQKK</sequence>
<proteinExistence type="predicted"/>
<comment type="caution">
    <text evidence="2">The sequence shown here is derived from an EMBL/GenBank/DDBJ whole genome shotgun (WGS) entry which is preliminary data.</text>
</comment>
<protein>
    <submittedName>
        <fullName evidence="2">HesA/MoeB/ThiF family protein</fullName>
    </submittedName>
</protein>
<dbReference type="GO" id="GO:0016779">
    <property type="term" value="F:nucleotidyltransferase activity"/>
    <property type="evidence" value="ECO:0007669"/>
    <property type="project" value="TreeGrafter"/>
</dbReference>
<dbReference type="InterPro" id="IPR045886">
    <property type="entry name" value="ThiF/MoeB/HesA"/>
</dbReference>
<accession>A0A9Q4PWQ8</accession>
<dbReference type="Proteomes" id="UP001143747">
    <property type="component" value="Unassembled WGS sequence"/>
</dbReference>
<reference evidence="2" key="1">
    <citation type="submission" date="2022-01" db="EMBL/GenBank/DDBJ databases">
        <title>Draft genome of Methanogenium marinum DSM 15558.</title>
        <authorList>
            <person name="Chen S.-C."/>
            <person name="You Y.-T."/>
        </authorList>
    </citation>
    <scope>NUCLEOTIDE SEQUENCE</scope>
    <source>
        <strain evidence="2">DSM 15558</strain>
    </source>
</reference>
<evidence type="ECO:0000259" key="1">
    <source>
        <dbReference type="Pfam" id="PF00899"/>
    </source>
</evidence>
<dbReference type="EMBL" id="JAKELO010000002">
    <property type="protein sequence ID" value="MDE4907646.1"/>
    <property type="molecule type" value="Genomic_DNA"/>
</dbReference>
<dbReference type="Pfam" id="PF00899">
    <property type="entry name" value="ThiF"/>
    <property type="match status" value="1"/>
</dbReference>
<dbReference type="AlphaFoldDB" id="A0A9Q4PWQ8"/>
<gene>
    <name evidence="2" type="ORF">L0665_03345</name>
</gene>
<organism evidence="2 3">
    <name type="scientific">Methanogenium marinum</name>
    <dbReference type="NCBI Taxonomy" id="348610"/>
    <lineage>
        <taxon>Archaea</taxon>
        <taxon>Methanobacteriati</taxon>
        <taxon>Methanobacteriota</taxon>
        <taxon>Stenosarchaea group</taxon>
        <taxon>Methanomicrobia</taxon>
        <taxon>Methanomicrobiales</taxon>
        <taxon>Methanomicrobiaceae</taxon>
        <taxon>Methanogenium</taxon>
    </lineage>
</organism>
<dbReference type="PANTHER" id="PTHR10953:SF102">
    <property type="entry name" value="ADENYLYLTRANSFERASE AND SULFURTRANSFERASE MOCS3"/>
    <property type="match status" value="1"/>
</dbReference>
<dbReference type="PANTHER" id="PTHR10953">
    <property type="entry name" value="UBIQUITIN-ACTIVATING ENZYME E1"/>
    <property type="match status" value="1"/>
</dbReference>
<dbReference type="CDD" id="cd00757">
    <property type="entry name" value="ThiF_MoeB_HesA_family"/>
    <property type="match status" value="1"/>
</dbReference>
<dbReference type="GO" id="GO:0004792">
    <property type="term" value="F:thiosulfate-cyanide sulfurtransferase activity"/>
    <property type="evidence" value="ECO:0007669"/>
    <property type="project" value="TreeGrafter"/>
</dbReference>
<name>A0A9Q4PWQ8_9EURY</name>
<evidence type="ECO:0000313" key="3">
    <source>
        <dbReference type="Proteomes" id="UP001143747"/>
    </source>
</evidence>
<keyword evidence="3" id="KW-1185">Reference proteome</keyword>
<dbReference type="Gene3D" id="3.40.50.720">
    <property type="entry name" value="NAD(P)-binding Rossmann-like Domain"/>
    <property type="match status" value="1"/>
</dbReference>
<dbReference type="GO" id="GO:0008641">
    <property type="term" value="F:ubiquitin-like modifier activating enzyme activity"/>
    <property type="evidence" value="ECO:0007669"/>
    <property type="project" value="InterPro"/>
</dbReference>
<dbReference type="InterPro" id="IPR000594">
    <property type="entry name" value="ThiF_NAD_FAD-bd"/>
</dbReference>
<evidence type="ECO:0000313" key="2">
    <source>
        <dbReference type="EMBL" id="MDE4907646.1"/>
    </source>
</evidence>